<dbReference type="InterPro" id="IPR007657">
    <property type="entry name" value="Glycosyltransferase_61"/>
</dbReference>
<feature type="compositionally biased region" description="Acidic residues" evidence="1">
    <location>
        <begin position="576"/>
        <end position="602"/>
    </location>
</feature>
<protein>
    <recommendedName>
        <fullName evidence="5">Glycosyltransferase</fullName>
    </recommendedName>
</protein>
<evidence type="ECO:0000256" key="2">
    <source>
        <dbReference type="SAM" id="SignalP"/>
    </source>
</evidence>
<feature type="region of interest" description="Disordered" evidence="1">
    <location>
        <begin position="552"/>
        <end position="646"/>
    </location>
</feature>
<dbReference type="EMBL" id="BMAR01000032">
    <property type="protein sequence ID" value="GFR49714.1"/>
    <property type="molecule type" value="Genomic_DNA"/>
</dbReference>
<feature type="signal peptide" evidence="2">
    <location>
        <begin position="1"/>
        <end position="19"/>
    </location>
</feature>
<evidence type="ECO:0000313" key="4">
    <source>
        <dbReference type="Proteomes" id="UP001054857"/>
    </source>
</evidence>
<organism evidence="3 4">
    <name type="scientific">Astrephomene gubernaculifera</name>
    <dbReference type="NCBI Taxonomy" id="47775"/>
    <lineage>
        <taxon>Eukaryota</taxon>
        <taxon>Viridiplantae</taxon>
        <taxon>Chlorophyta</taxon>
        <taxon>core chlorophytes</taxon>
        <taxon>Chlorophyceae</taxon>
        <taxon>CS clade</taxon>
        <taxon>Chlamydomonadales</taxon>
        <taxon>Astrephomenaceae</taxon>
        <taxon>Astrephomene</taxon>
    </lineage>
</organism>
<evidence type="ECO:0000256" key="1">
    <source>
        <dbReference type="SAM" id="MobiDB-lite"/>
    </source>
</evidence>
<evidence type="ECO:0000313" key="3">
    <source>
        <dbReference type="EMBL" id="GFR49714.1"/>
    </source>
</evidence>
<feature type="compositionally biased region" description="Low complexity" evidence="1">
    <location>
        <begin position="630"/>
        <end position="640"/>
    </location>
</feature>
<comment type="caution">
    <text evidence="3">The sequence shown here is derived from an EMBL/GenBank/DDBJ whole genome shotgun (WGS) entry which is preliminary data.</text>
</comment>
<dbReference type="PANTHER" id="PTHR20961">
    <property type="entry name" value="GLYCOSYLTRANSFERASE"/>
    <property type="match status" value="1"/>
</dbReference>
<feature type="chain" id="PRO_5042179291" description="Glycosyltransferase" evidence="2">
    <location>
        <begin position="20"/>
        <end position="825"/>
    </location>
</feature>
<dbReference type="Proteomes" id="UP001054857">
    <property type="component" value="Unassembled WGS sequence"/>
</dbReference>
<sequence length="825" mass="89849">MMQLLNVLFFALWLSTTHSHHTFTSRTWPLLKNANWSSMLSQPTAFAVKAHAKLRNREKGYQPGSRCAKFVGMAYFEHIRNSRQQLCSTARPPSHRRLMDTNERVQKREVSEEDELASSVDCYTAPYVPVGLASKASISLCRSRNLVLNSCDFFAGKRKGSLTKKFPMPVRGAVRLACDMANTSELAQRSKELYWLQSVHHDVWWGNATRDDDAVRDACAPGSPSLVTTPTLFVMRDRHANYAHELEVVSMTFSFLGALDPQDVAQHGMQVVIVDQAPPTGFLETWARMSRPHRLRILAHDPFPPGTCFRSAYHVYTFAAGIGYNTNPDTIKCESPVTTGLSHWLRQLYDEGDAGLVAAASAEGLSGGAAALATAGPAAAAAGLGGLRPPTGGIVLKNVVWLSRRNLEMVRLLLDAALGWKAMRMVRNEDAVVAALVAAVQEWNAESCLLRRFDRAVQSEYERSLQTVHPVHLGPGTAAAEAAAKAARASRRATAAEYVEVQKQTQRPAGASAIATSKAVSQRRGLLQHVVETVGDLWRRAAAVAGWEAVDSGSRPMGLRRQLGQEDGGSSIDEHGNDEDEDSNVDAAAEEDEDAGAAEEGSEAGPMQSGGDSATSGSKLGNRTGAGQGTSTSTVNNSSTKPPYVVNGNTVMLDKLWETEAPDDECRRTNVLFRFVDGDFNDMAYHQQLKIIFRTGVLLGVHGAGLTHGFFMPPTQSAVLQLLGESFSKVTANNVFRNMAAGLGNYYEDVLYSGVDVDVGKLKEAVKRAMDYVSDKVMQAQRRSGSPLRLVLDDQNHFSLVVPSAGQCPRDNTTQAKMLSREKRK</sequence>
<feature type="region of interest" description="Disordered" evidence="1">
    <location>
        <begin position="804"/>
        <end position="825"/>
    </location>
</feature>
<accession>A0AAD3HQ48</accession>
<evidence type="ECO:0008006" key="5">
    <source>
        <dbReference type="Google" id="ProtNLM"/>
    </source>
</evidence>
<proteinExistence type="predicted"/>
<dbReference type="GO" id="GO:0016757">
    <property type="term" value="F:glycosyltransferase activity"/>
    <property type="evidence" value="ECO:0007669"/>
    <property type="project" value="InterPro"/>
</dbReference>
<dbReference type="PANTHER" id="PTHR20961:SF38">
    <property type="entry name" value="PROTEIN O-LINKED-MANNOSE BETA-1,4-N-ACETYLGLUCOSAMINYLTRANSFERASE 2"/>
    <property type="match status" value="1"/>
</dbReference>
<gene>
    <name evidence="3" type="ORF">Agub_g11868</name>
</gene>
<feature type="compositionally biased region" description="Polar residues" evidence="1">
    <location>
        <begin position="610"/>
        <end position="621"/>
    </location>
</feature>
<name>A0AAD3HQ48_9CHLO</name>
<keyword evidence="2" id="KW-0732">Signal</keyword>
<keyword evidence="4" id="KW-1185">Reference proteome</keyword>
<reference evidence="3 4" key="1">
    <citation type="journal article" date="2021" name="Sci. Rep.">
        <title>Genome sequencing of the multicellular alga Astrephomene provides insights into convergent evolution of germ-soma differentiation.</title>
        <authorList>
            <person name="Yamashita S."/>
            <person name="Yamamoto K."/>
            <person name="Matsuzaki R."/>
            <person name="Suzuki S."/>
            <person name="Yamaguchi H."/>
            <person name="Hirooka S."/>
            <person name="Minakuchi Y."/>
            <person name="Miyagishima S."/>
            <person name="Kawachi M."/>
            <person name="Toyoda A."/>
            <person name="Nozaki H."/>
        </authorList>
    </citation>
    <scope>NUCLEOTIDE SEQUENCE [LARGE SCALE GENOMIC DNA]</scope>
    <source>
        <strain evidence="3 4">NIES-4017</strain>
    </source>
</reference>
<dbReference type="AlphaFoldDB" id="A0AAD3HQ48"/>